<proteinExistence type="predicted"/>
<dbReference type="Proteomes" id="UP000188268">
    <property type="component" value="Unassembled WGS sequence"/>
</dbReference>
<evidence type="ECO:0000313" key="1">
    <source>
        <dbReference type="EMBL" id="OMO92307.1"/>
    </source>
</evidence>
<reference evidence="1 2" key="1">
    <citation type="submission" date="2013-09" db="EMBL/GenBank/DDBJ databases">
        <title>Corchorus capsularis genome sequencing.</title>
        <authorList>
            <person name="Alam M."/>
            <person name="Haque M.S."/>
            <person name="Islam M.S."/>
            <person name="Emdad E.M."/>
            <person name="Islam M.M."/>
            <person name="Ahmed B."/>
            <person name="Halim A."/>
            <person name="Hossen Q.M.M."/>
            <person name="Hossain M.Z."/>
            <person name="Ahmed R."/>
            <person name="Khan M.M."/>
            <person name="Islam R."/>
            <person name="Rashid M.M."/>
            <person name="Khan S.A."/>
            <person name="Rahman M.S."/>
            <person name="Alam M."/>
        </authorList>
    </citation>
    <scope>NUCLEOTIDE SEQUENCE [LARGE SCALE GENOMIC DNA]</scope>
    <source>
        <strain evidence="2">cv. CVL-1</strain>
        <tissue evidence="1">Whole seedling</tissue>
    </source>
</reference>
<evidence type="ECO:0000313" key="2">
    <source>
        <dbReference type="Proteomes" id="UP000188268"/>
    </source>
</evidence>
<gene>
    <name evidence="1" type="ORF">CCACVL1_06883</name>
</gene>
<dbReference type="EMBL" id="AWWV01008219">
    <property type="protein sequence ID" value="OMO92307.1"/>
    <property type="molecule type" value="Genomic_DNA"/>
</dbReference>
<keyword evidence="2" id="KW-1185">Reference proteome</keyword>
<organism evidence="1 2">
    <name type="scientific">Corchorus capsularis</name>
    <name type="common">Jute</name>
    <dbReference type="NCBI Taxonomy" id="210143"/>
    <lineage>
        <taxon>Eukaryota</taxon>
        <taxon>Viridiplantae</taxon>
        <taxon>Streptophyta</taxon>
        <taxon>Embryophyta</taxon>
        <taxon>Tracheophyta</taxon>
        <taxon>Spermatophyta</taxon>
        <taxon>Magnoliopsida</taxon>
        <taxon>eudicotyledons</taxon>
        <taxon>Gunneridae</taxon>
        <taxon>Pentapetalae</taxon>
        <taxon>rosids</taxon>
        <taxon>malvids</taxon>
        <taxon>Malvales</taxon>
        <taxon>Malvaceae</taxon>
        <taxon>Grewioideae</taxon>
        <taxon>Apeibeae</taxon>
        <taxon>Corchorus</taxon>
    </lineage>
</organism>
<dbReference type="Gramene" id="OMO92307">
    <property type="protein sequence ID" value="OMO92307"/>
    <property type="gene ID" value="CCACVL1_06883"/>
</dbReference>
<sequence length="47" mass="5480">MAEVAAKEELWITAKQRNAEWEKEEGERIYLEPKNVGILSFPFGSKR</sequence>
<accession>A0A1R3JC12</accession>
<name>A0A1R3JC12_COCAP</name>
<comment type="caution">
    <text evidence="1">The sequence shown here is derived from an EMBL/GenBank/DDBJ whole genome shotgun (WGS) entry which is preliminary data.</text>
</comment>
<dbReference type="AlphaFoldDB" id="A0A1R3JC12"/>
<protein>
    <submittedName>
        <fullName evidence="1">Uncharacterized protein</fullName>
    </submittedName>
</protein>